<proteinExistence type="inferred from homology"/>
<comment type="similarity">
    <text evidence="1">Belongs to the glycosyl hydrolase 1 family.</text>
</comment>
<protein>
    <submittedName>
        <fullName evidence="2">Uncharacterized protein</fullName>
    </submittedName>
</protein>
<dbReference type="EnsemblPlants" id="AET1Gv20571400.8">
    <property type="protein sequence ID" value="AET1Gv20571400.8"/>
    <property type="gene ID" value="AET1Gv20571400"/>
</dbReference>
<dbReference type="AlphaFoldDB" id="A0A452YYG3"/>
<reference evidence="2" key="3">
    <citation type="journal article" date="2017" name="Nature">
        <title>Genome sequence of the progenitor of the wheat D genome Aegilops tauschii.</title>
        <authorList>
            <person name="Luo M.C."/>
            <person name="Gu Y.Q."/>
            <person name="Puiu D."/>
            <person name="Wang H."/>
            <person name="Twardziok S.O."/>
            <person name="Deal K.R."/>
            <person name="Huo N."/>
            <person name="Zhu T."/>
            <person name="Wang L."/>
            <person name="Wang Y."/>
            <person name="McGuire P.E."/>
            <person name="Liu S."/>
            <person name="Long H."/>
            <person name="Ramasamy R.K."/>
            <person name="Rodriguez J.C."/>
            <person name="Van S.L."/>
            <person name="Yuan L."/>
            <person name="Wang Z."/>
            <person name="Xia Z."/>
            <person name="Xiao L."/>
            <person name="Anderson O.D."/>
            <person name="Ouyang S."/>
            <person name="Liang Y."/>
            <person name="Zimin A.V."/>
            <person name="Pertea G."/>
            <person name="Qi P."/>
            <person name="Bennetzen J.L."/>
            <person name="Dai X."/>
            <person name="Dawson M.W."/>
            <person name="Muller H.G."/>
            <person name="Kugler K."/>
            <person name="Rivarola-Duarte L."/>
            <person name="Spannagl M."/>
            <person name="Mayer K.F.X."/>
            <person name="Lu F.H."/>
            <person name="Bevan M.W."/>
            <person name="Leroy P."/>
            <person name="Li P."/>
            <person name="You F.M."/>
            <person name="Sun Q."/>
            <person name="Liu Z."/>
            <person name="Lyons E."/>
            <person name="Wicker T."/>
            <person name="Salzberg S.L."/>
            <person name="Devos K.M."/>
            <person name="Dvorak J."/>
        </authorList>
    </citation>
    <scope>NUCLEOTIDE SEQUENCE [LARGE SCALE GENOMIC DNA]</scope>
    <source>
        <strain evidence="2">cv. AL8/78</strain>
    </source>
</reference>
<reference evidence="3" key="1">
    <citation type="journal article" date="2014" name="Science">
        <title>Ancient hybridizations among the ancestral genomes of bread wheat.</title>
        <authorList>
            <consortium name="International Wheat Genome Sequencing Consortium,"/>
            <person name="Marcussen T."/>
            <person name="Sandve S.R."/>
            <person name="Heier L."/>
            <person name="Spannagl M."/>
            <person name="Pfeifer M."/>
            <person name="Jakobsen K.S."/>
            <person name="Wulff B.B."/>
            <person name="Steuernagel B."/>
            <person name="Mayer K.F."/>
            <person name="Olsen O.A."/>
        </authorList>
    </citation>
    <scope>NUCLEOTIDE SEQUENCE [LARGE SCALE GENOMIC DNA]</scope>
    <source>
        <strain evidence="3">cv. AL8/78</strain>
    </source>
</reference>
<accession>A0A452YYG3</accession>
<evidence type="ECO:0000313" key="3">
    <source>
        <dbReference type="Proteomes" id="UP000015105"/>
    </source>
</evidence>
<sequence>KPVKLSFTYPLLVQFIPINMPNDPQGLQCMLQYLTDTYQNIPIYVQENGYGQFFIDSVNDHNRVEYLSGYIGSTLAALREWSQREGLLCLVIPGRVRVYGGLLFAIRTALR</sequence>
<dbReference type="InterPro" id="IPR017853">
    <property type="entry name" value="GH"/>
</dbReference>
<dbReference type="InterPro" id="IPR001360">
    <property type="entry name" value="Glyco_hydro_1"/>
</dbReference>
<reference evidence="2" key="5">
    <citation type="journal article" date="2021" name="G3 (Bethesda)">
        <title>Aegilops tauschii genome assembly Aet v5.0 features greater sequence contiguity and improved annotation.</title>
        <authorList>
            <person name="Wang L."/>
            <person name="Zhu T."/>
            <person name="Rodriguez J.C."/>
            <person name="Deal K.R."/>
            <person name="Dubcovsky J."/>
            <person name="McGuire P.E."/>
            <person name="Lux T."/>
            <person name="Spannagl M."/>
            <person name="Mayer K.F.X."/>
            <person name="Baldrich P."/>
            <person name="Meyers B.C."/>
            <person name="Huo N."/>
            <person name="Gu Y.Q."/>
            <person name="Zhou H."/>
            <person name="Devos K.M."/>
            <person name="Bennetzen J.L."/>
            <person name="Unver T."/>
            <person name="Budak H."/>
            <person name="Gulick P.J."/>
            <person name="Galiba G."/>
            <person name="Kalapos B."/>
            <person name="Nelson D.R."/>
            <person name="Li P."/>
            <person name="You F.M."/>
            <person name="Luo M.C."/>
            <person name="Dvorak J."/>
        </authorList>
    </citation>
    <scope>NUCLEOTIDE SEQUENCE [LARGE SCALE GENOMIC DNA]</scope>
    <source>
        <strain evidence="2">cv. AL8/78</strain>
    </source>
</reference>
<dbReference type="Gramene" id="AET1Gv20571400.8">
    <property type="protein sequence ID" value="AET1Gv20571400.8"/>
    <property type="gene ID" value="AET1Gv20571400"/>
</dbReference>
<dbReference type="GO" id="GO:0005975">
    <property type="term" value="P:carbohydrate metabolic process"/>
    <property type="evidence" value="ECO:0007669"/>
    <property type="project" value="InterPro"/>
</dbReference>
<dbReference type="Pfam" id="PF00232">
    <property type="entry name" value="Glyco_hydro_1"/>
    <property type="match status" value="1"/>
</dbReference>
<dbReference type="Gene3D" id="3.20.20.80">
    <property type="entry name" value="Glycosidases"/>
    <property type="match status" value="1"/>
</dbReference>
<dbReference type="SUPFAM" id="SSF51445">
    <property type="entry name" value="(Trans)glycosidases"/>
    <property type="match status" value="1"/>
</dbReference>
<dbReference type="GO" id="GO:0008422">
    <property type="term" value="F:beta-glucosidase activity"/>
    <property type="evidence" value="ECO:0007669"/>
    <property type="project" value="UniProtKB-ARBA"/>
</dbReference>
<evidence type="ECO:0000313" key="2">
    <source>
        <dbReference type="EnsemblPlants" id="AET1Gv20571400.8"/>
    </source>
</evidence>
<dbReference type="Proteomes" id="UP000015105">
    <property type="component" value="Chromosome 1D"/>
</dbReference>
<reference evidence="2" key="4">
    <citation type="submission" date="2019-03" db="UniProtKB">
        <authorList>
            <consortium name="EnsemblPlants"/>
        </authorList>
    </citation>
    <scope>IDENTIFICATION</scope>
</reference>
<name>A0A452YYG3_AEGTS</name>
<evidence type="ECO:0000256" key="1">
    <source>
        <dbReference type="ARBA" id="ARBA00010838"/>
    </source>
</evidence>
<reference evidence="3" key="2">
    <citation type="journal article" date="2017" name="Nat. Plants">
        <title>The Aegilops tauschii genome reveals multiple impacts of transposons.</title>
        <authorList>
            <person name="Zhao G."/>
            <person name="Zou C."/>
            <person name="Li K."/>
            <person name="Wang K."/>
            <person name="Li T."/>
            <person name="Gao L."/>
            <person name="Zhang X."/>
            <person name="Wang H."/>
            <person name="Yang Z."/>
            <person name="Liu X."/>
            <person name="Jiang W."/>
            <person name="Mao L."/>
            <person name="Kong X."/>
            <person name="Jiao Y."/>
            <person name="Jia J."/>
        </authorList>
    </citation>
    <scope>NUCLEOTIDE SEQUENCE [LARGE SCALE GENOMIC DNA]</scope>
    <source>
        <strain evidence="3">cv. AL8/78</strain>
    </source>
</reference>
<organism evidence="2 3">
    <name type="scientific">Aegilops tauschii subsp. strangulata</name>
    <name type="common">Goatgrass</name>
    <dbReference type="NCBI Taxonomy" id="200361"/>
    <lineage>
        <taxon>Eukaryota</taxon>
        <taxon>Viridiplantae</taxon>
        <taxon>Streptophyta</taxon>
        <taxon>Embryophyta</taxon>
        <taxon>Tracheophyta</taxon>
        <taxon>Spermatophyta</taxon>
        <taxon>Magnoliopsida</taxon>
        <taxon>Liliopsida</taxon>
        <taxon>Poales</taxon>
        <taxon>Poaceae</taxon>
        <taxon>BOP clade</taxon>
        <taxon>Pooideae</taxon>
        <taxon>Triticodae</taxon>
        <taxon>Triticeae</taxon>
        <taxon>Triticinae</taxon>
        <taxon>Aegilops</taxon>
    </lineage>
</organism>
<keyword evidence="3" id="KW-1185">Reference proteome</keyword>